<dbReference type="Proteomes" id="UP000189935">
    <property type="component" value="Chromosome I"/>
</dbReference>
<evidence type="ECO:0000256" key="2">
    <source>
        <dbReference type="SAM" id="SignalP"/>
    </source>
</evidence>
<protein>
    <submittedName>
        <fullName evidence="3">Phospholipase C</fullName>
    </submittedName>
</protein>
<dbReference type="AlphaFoldDB" id="A0A1M6VAQ6"/>
<feature type="signal peptide" evidence="2">
    <location>
        <begin position="1"/>
        <end position="28"/>
    </location>
</feature>
<dbReference type="RefSeq" id="WP_172842072.1">
    <property type="nucleotide sequence ID" value="NZ_LT670844.1"/>
</dbReference>
<reference evidence="3 4" key="1">
    <citation type="submission" date="2016-11" db="EMBL/GenBank/DDBJ databases">
        <authorList>
            <person name="Jaros S."/>
            <person name="Januszkiewicz K."/>
            <person name="Wedrychowicz H."/>
        </authorList>
    </citation>
    <scope>NUCLEOTIDE SEQUENCE [LARGE SCALE GENOMIC DNA]</scope>
    <source>
        <strain evidence="3 4">GAS499</strain>
    </source>
</reference>
<dbReference type="InterPro" id="IPR007312">
    <property type="entry name" value="Phosphoesterase"/>
</dbReference>
<dbReference type="PANTHER" id="PTHR31956:SF1">
    <property type="entry name" value="NON-SPECIFIC PHOSPHOLIPASE C1"/>
    <property type="match status" value="1"/>
</dbReference>
<dbReference type="GO" id="GO:0042578">
    <property type="term" value="F:phosphoric ester hydrolase activity"/>
    <property type="evidence" value="ECO:0007669"/>
    <property type="project" value="UniProtKB-ARBA"/>
</dbReference>
<dbReference type="Pfam" id="PF04185">
    <property type="entry name" value="Phosphoesterase"/>
    <property type="match status" value="1"/>
</dbReference>
<gene>
    <name evidence="3" type="ORF">SAMN05444159_4181</name>
</gene>
<feature type="chain" id="PRO_5012974727" evidence="2">
    <location>
        <begin position="29"/>
        <end position="634"/>
    </location>
</feature>
<dbReference type="PANTHER" id="PTHR31956">
    <property type="entry name" value="NON-SPECIFIC PHOSPHOLIPASE C4-RELATED"/>
    <property type="match status" value="1"/>
</dbReference>
<keyword evidence="1" id="KW-0378">Hydrolase</keyword>
<evidence type="ECO:0000313" key="4">
    <source>
        <dbReference type="Proteomes" id="UP000189935"/>
    </source>
</evidence>
<dbReference type="InterPro" id="IPR017850">
    <property type="entry name" value="Alkaline_phosphatase_core_sf"/>
</dbReference>
<keyword evidence="2" id="KW-0732">Signal</keyword>
<organism evidence="3 4">
    <name type="scientific">Bradyrhizobium lablabi</name>
    <dbReference type="NCBI Taxonomy" id="722472"/>
    <lineage>
        <taxon>Bacteria</taxon>
        <taxon>Pseudomonadati</taxon>
        <taxon>Pseudomonadota</taxon>
        <taxon>Alphaproteobacteria</taxon>
        <taxon>Hyphomicrobiales</taxon>
        <taxon>Nitrobacteraceae</taxon>
        <taxon>Bradyrhizobium</taxon>
    </lineage>
</organism>
<dbReference type="Gene3D" id="3.40.720.10">
    <property type="entry name" value="Alkaline Phosphatase, subunit A"/>
    <property type="match status" value="2"/>
</dbReference>
<evidence type="ECO:0000313" key="3">
    <source>
        <dbReference type="EMBL" id="SHK78587.1"/>
    </source>
</evidence>
<proteinExistence type="predicted"/>
<accession>A0A1M6VAQ6</accession>
<dbReference type="EMBL" id="LT670844">
    <property type="protein sequence ID" value="SHK78587.1"/>
    <property type="molecule type" value="Genomic_DNA"/>
</dbReference>
<evidence type="ECO:0000256" key="1">
    <source>
        <dbReference type="ARBA" id="ARBA00022801"/>
    </source>
</evidence>
<name>A0A1M6VAQ6_9BRAD</name>
<sequence>MKKIALTRRFGLLGVSLAALALSQGVRAEDGPDRDHMDTASPIKHVIIIVGENRSFDHLFATYVPKSDDERVRNLLSEHIIKADGSPNENFDRAHQFQITSAPNGGKFFISAGSANKSLYTVLPAPDLGGVKNATGAPILQIPGGDPGLPASEQFLFGTGGTGLPNAFGPDTRITNVNTLPPGPFQMTGPTMPYDAYTGDTIHQFFQMYQQVDCAIDSEHVTRRNPTGCLHDLQSAITTTFATPPGGTPHDTGQTMAFFNMQKGDVPFLKFLADNYTMSDNYHQPVMGGTWADSMPLGYADQVFFGDGHGNAATPPTNTIYNPDPLPNTLNQYTARKTWFNCSDPTQPGVKPILDYLGKLPYTVQPKCDAGHFYPAVNVGPAWTPQGTPSGAGSVPTVTMTSIGDLLSAKNIPWKYYGGSYNVSGTGAPLDGIYCDICNPFEYKLNYPAMRADHMRDVTDLFTDLKNGTLPAVSYVKPDGAMDGHPASSKFDLFEAFAKNIIELAQSNKELWESTAIFVTVDEGGGYYDSGFIQPVDFFGTGPRIPMIAVSPFSRGGHISHVYNEHSSFVKFVERNWHLGKLTERSRDNLPNPHADDENPYVPVNMPAIGDLFDLFDFGDHDHGHDHDRGGDRN</sequence>